<feature type="transmembrane region" description="Helical" evidence="7">
    <location>
        <begin position="269"/>
        <end position="287"/>
    </location>
</feature>
<feature type="transmembrane region" description="Helical" evidence="7">
    <location>
        <begin position="12"/>
        <end position="35"/>
    </location>
</feature>
<feature type="transmembrane region" description="Helical" evidence="7">
    <location>
        <begin position="96"/>
        <end position="113"/>
    </location>
</feature>
<name>A0ABZ0ITH9_9BACT</name>
<dbReference type="HAMAP" id="MF_01147">
    <property type="entry name" value="Lgt"/>
    <property type="match status" value="1"/>
</dbReference>
<comment type="function">
    <text evidence="7">Catalyzes the transfer of the diacylglyceryl group from phosphatidylglycerol to the sulfhydryl group of the N-terminal cysteine of a prolipoprotein, the first step in the formation of mature lipoproteins.</text>
</comment>
<dbReference type="EMBL" id="CP136051">
    <property type="protein sequence ID" value="WOK06907.1"/>
    <property type="molecule type" value="Genomic_DNA"/>
</dbReference>
<evidence type="ECO:0000256" key="3">
    <source>
        <dbReference type="ARBA" id="ARBA00022679"/>
    </source>
</evidence>
<feature type="transmembrane region" description="Helical" evidence="7">
    <location>
        <begin position="56"/>
        <end position="76"/>
    </location>
</feature>
<feature type="transmembrane region" description="Helical" evidence="7">
    <location>
        <begin position="299"/>
        <end position="315"/>
    </location>
</feature>
<keyword evidence="9" id="KW-1185">Reference proteome</keyword>
<dbReference type="EC" id="2.5.1.145" evidence="7"/>
<keyword evidence="6 7" id="KW-0472">Membrane</keyword>
<evidence type="ECO:0000256" key="5">
    <source>
        <dbReference type="ARBA" id="ARBA00022989"/>
    </source>
</evidence>
<dbReference type="GO" id="GO:0008961">
    <property type="term" value="F:phosphatidylglycerol-prolipoprotein diacylglyceryl transferase activity"/>
    <property type="evidence" value="ECO:0007669"/>
    <property type="project" value="UniProtKB-EC"/>
</dbReference>
<evidence type="ECO:0000256" key="4">
    <source>
        <dbReference type="ARBA" id="ARBA00022692"/>
    </source>
</evidence>
<protein>
    <recommendedName>
        <fullName evidence="7">Phosphatidylglycerol--prolipoprotein diacylglyceryl transferase</fullName>
        <ecNumber evidence="7">2.5.1.145</ecNumber>
    </recommendedName>
</protein>
<organism evidence="8 9">
    <name type="scientific">Imperialibacter roseus</name>
    <dbReference type="NCBI Taxonomy" id="1324217"/>
    <lineage>
        <taxon>Bacteria</taxon>
        <taxon>Pseudomonadati</taxon>
        <taxon>Bacteroidota</taxon>
        <taxon>Cytophagia</taxon>
        <taxon>Cytophagales</taxon>
        <taxon>Flammeovirgaceae</taxon>
        <taxon>Imperialibacter</taxon>
    </lineage>
</organism>
<sequence length="359" mass="41102">MLSYLIWNPDPAIFNIGSFDVRWYGLLFALGFIVSQQVMYKVFKADGRDEKEVDTLTLYMVVATIVGARLGHVLFYDPVEYLSDPIRILYIREGGLASHGGAIGIFIALWLFARKMKGMSYYWILDRVAIVTALTGAFIRFGNFTNSEILGEPTESNYGVVFATPAADFLKQYIVRSEEIDISRTTKITSDVPGRAPIDVLVKYNEVPVDEQVAHSFYQTKMPTILGNSGYLSEYIWHNPGDGLKYELYKANGTTYAEFYTYGIVRHPAQLYESIFCVFLTIFLYYLWNKKRAKMPEGLLFGIFMTLLFTSRFLIEFVKVWQEEFNNPLPINMGQILSIPMILAGLIIIWRVTRKKNLA</sequence>
<reference evidence="8 9" key="1">
    <citation type="journal article" date="2023" name="Microbiol. Resour. Announc.">
        <title>Complete Genome Sequence of Imperialibacter roseus strain P4T.</title>
        <authorList>
            <person name="Tizabi D.R."/>
            <person name="Bachvaroff T."/>
            <person name="Hill R.T."/>
        </authorList>
    </citation>
    <scope>NUCLEOTIDE SEQUENCE [LARGE SCALE GENOMIC DNA]</scope>
    <source>
        <strain evidence="8 9">P4T</strain>
    </source>
</reference>
<proteinExistence type="inferred from homology"/>
<accession>A0ABZ0ITH9</accession>
<dbReference type="Pfam" id="PF01790">
    <property type="entry name" value="LGT"/>
    <property type="match status" value="1"/>
</dbReference>
<evidence type="ECO:0000256" key="2">
    <source>
        <dbReference type="ARBA" id="ARBA00022475"/>
    </source>
</evidence>
<comment type="catalytic activity">
    <reaction evidence="7">
        <text>L-cysteinyl-[prolipoprotein] + a 1,2-diacyl-sn-glycero-3-phospho-(1'-sn-glycerol) = an S-1,2-diacyl-sn-glyceryl-L-cysteinyl-[prolipoprotein] + sn-glycerol 1-phosphate + H(+)</text>
        <dbReference type="Rhea" id="RHEA:56712"/>
        <dbReference type="Rhea" id="RHEA-COMP:14679"/>
        <dbReference type="Rhea" id="RHEA-COMP:14680"/>
        <dbReference type="ChEBI" id="CHEBI:15378"/>
        <dbReference type="ChEBI" id="CHEBI:29950"/>
        <dbReference type="ChEBI" id="CHEBI:57685"/>
        <dbReference type="ChEBI" id="CHEBI:64716"/>
        <dbReference type="ChEBI" id="CHEBI:140658"/>
        <dbReference type="EC" id="2.5.1.145"/>
    </reaction>
</comment>
<comment type="pathway">
    <text evidence="7">Protein modification; lipoprotein biosynthesis (diacylglyceryl transfer).</text>
</comment>
<feature type="transmembrane region" description="Helical" evidence="7">
    <location>
        <begin position="120"/>
        <end position="141"/>
    </location>
</feature>
<dbReference type="RefSeq" id="WP_317489600.1">
    <property type="nucleotide sequence ID" value="NZ_CP136051.1"/>
</dbReference>
<feature type="transmembrane region" description="Helical" evidence="7">
    <location>
        <begin position="335"/>
        <end position="353"/>
    </location>
</feature>
<evidence type="ECO:0000256" key="7">
    <source>
        <dbReference type="HAMAP-Rule" id="MF_01147"/>
    </source>
</evidence>
<dbReference type="Proteomes" id="UP001302349">
    <property type="component" value="Chromosome"/>
</dbReference>
<gene>
    <name evidence="7" type="primary">lgt</name>
    <name evidence="8" type="ORF">RT717_27950</name>
</gene>
<evidence type="ECO:0000313" key="9">
    <source>
        <dbReference type="Proteomes" id="UP001302349"/>
    </source>
</evidence>
<dbReference type="PANTHER" id="PTHR30589:SF0">
    <property type="entry name" value="PHOSPHATIDYLGLYCEROL--PROLIPOPROTEIN DIACYLGLYCERYL TRANSFERASE"/>
    <property type="match status" value="1"/>
</dbReference>
<dbReference type="PANTHER" id="PTHR30589">
    <property type="entry name" value="PROLIPOPROTEIN DIACYLGLYCERYL TRANSFERASE"/>
    <property type="match status" value="1"/>
</dbReference>
<comment type="subcellular location">
    <subcellularLocation>
        <location evidence="7">Cell membrane</location>
        <topology evidence="7">Multi-pass membrane protein</topology>
    </subcellularLocation>
</comment>
<keyword evidence="3 7" id="KW-0808">Transferase</keyword>
<evidence type="ECO:0000313" key="8">
    <source>
        <dbReference type="EMBL" id="WOK06907.1"/>
    </source>
</evidence>
<dbReference type="InterPro" id="IPR001640">
    <property type="entry name" value="Lgt"/>
</dbReference>
<evidence type="ECO:0000256" key="6">
    <source>
        <dbReference type="ARBA" id="ARBA00023136"/>
    </source>
</evidence>
<comment type="similarity">
    <text evidence="1 7">Belongs to the Lgt family.</text>
</comment>
<keyword evidence="2 7" id="KW-1003">Cell membrane</keyword>
<keyword evidence="5 7" id="KW-1133">Transmembrane helix</keyword>
<evidence type="ECO:0000256" key="1">
    <source>
        <dbReference type="ARBA" id="ARBA00007150"/>
    </source>
</evidence>
<keyword evidence="4 7" id="KW-0812">Transmembrane</keyword>
<feature type="binding site" evidence="7">
    <location>
        <position position="140"/>
    </location>
    <ligand>
        <name>a 1,2-diacyl-sn-glycero-3-phospho-(1'-sn-glycerol)</name>
        <dbReference type="ChEBI" id="CHEBI:64716"/>
    </ligand>
</feature>